<reference evidence="2 3" key="1">
    <citation type="submission" date="2019-09" db="EMBL/GenBank/DDBJ databases">
        <authorList>
            <person name="Chandra G."/>
            <person name="Truman W A."/>
        </authorList>
    </citation>
    <scope>NUCLEOTIDE SEQUENCE [LARGE SCALE GENOMIC DNA]</scope>
    <source>
        <strain evidence="2">PS847</strain>
    </source>
</reference>
<protein>
    <recommendedName>
        <fullName evidence="4">Transmembrane protein</fullName>
    </recommendedName>
</protein>
<feature type="transmembrane region" description="Helical" evidence="1">
    <location>
        <begin position="97"/>
        <end position="121"/>
    </location>
</feature>
<proteinExistence type="predicted"/>
<organism evidence="2 3">
    <name type="scientific">Pseudomonas fluorescens</name>
    <dbReference type="NCBI Taxonomy" id="294"/>
    <lineage>
        <taxon>Bacteria</taxon>
        <taxon>Pseudomonadati</taxon>
        <taxon>Pseudomonadota</taxon>
        <taxon>Gammaproteobacteria</taxon>
        <taxon>Pseudomonadales</taxon>
        <taxon>Pseudomonadaceae</taxon>
        <taxon>Pseudomonas</taxon>
    </lineage>
</organism>
<feature type="transmembrane region" description="Helical" evidence="1">
    <location>
        <begin position="6"/>
        <end position="32"/>
    </location>
</feature>
<keyword evidence="1" id="KW-0472">Membrane</keyword>
<gene>
    <name evidence="2" type="ORF">PS847_03341</name>
</gene>
<keyword evidence="1" id="KW-0812">Transmembrane</keyword>
<evidence type="ECO:0008006" key="4">
    <source>
        <dbReference type="Google" id="ProtNLM"/>
    </source>
</evidence>
<sequence length="130" mass="14465">MPFSDIVAVSGLLLTLTTFMFNLAWPALNAALAEDEFQKGSQGRKRSRDKVMAAFCWQAVPLTCAFVALFYVNLPAAVGIIDSSTLDLWDFDVDRTLYVMVVVALLVFALVNAGLALRLLIKWQKLRRPL</sequence>
<accession>A0A5E7LI68</accession>
<dbReference type="AlphaFoldDB" id="A0A5E7LI68"/>
<dbReference type="EMBL" id="CABVIC010000003">
    <property type="protein sequence ID" value="VVP11248.1"/>
    <property type="molecule type" value="Genomic_DNA"/>
</dbReference>
<dbReference type="RefSeq" id="WP_150637124.1">
    <property type="nucleotide sequence ID" value="NZ_CABVIC010000003.1"/>
</dbReference>
<evidence type="ECO:0000313" key="2">
    <source>
        <dbReference type="EMBL" id="VVP11248.1"/>
    </source>
</evidence>
<feature type="transmembrane region" description="Helical" evidence="1">
    <location>
        <begin position="53"/>
        <end position="77"/>
    </location>
</feature>
<name>A0A5E7LI68_PSEFL</name>
<keyword evidence="1" id="KW-1133">Transmembrane helix</keyword>
<evidence type="ECO:0000256" key="1">
    <source>
        <dbReference type="SAM" id="Phobius"/>
    </source>
</evidence>
<evidence type="ECO:0000313" key="3">
    <source>
        <dbReference type="Proteomes" id="UP000326067"/>
    </source>
</evidence>
<dbReference type="Proteomes" id="UP000326067">
    <property type="component" value="Unassembled WGS sequence"/>
</dbReference>